<protein>
    <submittedName>
        <fullName evidence="1">Uncharacterized protein</fullName>
    </submittedName>
</protein>
<reference evidence="2" key="1">
    <citation type="submission" date="2018-02" db="EMBL/GenBank/DDBJ databases">
        <authorList>
            <person name="Hausmann B."/>
        </authorList>
    </citation>
    <scope>NUCLEOTIDE SEQUENCE [LARGE SCALE GENOMIC DNA]</scope>
    <source>
        <strain evidence="2">Peat soil MAG SbF1</strain>
    </source>
</reference>
<accession>A0A2U3LQQ3</accession>
<evidence type="ECO:0000313" key="2">
    <source>
        <dbReference type="Proteomes" id="UP000238916"/>
    </source>
</evidence>
<gene>
    <name evidence="1" type="ORF">SBF1_7410004</name>
</gene>
<dbReference type="AlphaFoldDB" id="A0A2U3LQQ3"/>
<dbReference type="EMBL" id="OMOF01000714">
    <property type="protein sequence ID" value="SPF54267.1"/>
    <property type="molecule type" value="Genomic_DNA"/>
</dbReference>
<dbReference type="Proteomes" id="UP000238916">
    <property type="component" value="Unassembled WGS sequence"/>
</dbReference>
<organism evidence="1 2">
    <name type="scientific">Candidatus Desulfosporosinus infrequens</name>
    <dbReference type="NCBI Taxonomy" id="2043169"/>
    <lineage>
        <taxon>Bacteria</taxon>
        <taxon>Bacillati</taxon>
        <taxon>Bacillota</taxon>
        <taxon>Clostridia</taxon>
        <taxon>Eubacteriales</taxon>
        <taxon>Desulfitobacteriaceae</taxon>
        <taxon>Desulfosporosinus</taxon>
    </lineage>
</organism>
<sequence>MGNLGYDLGDDEYSVKSFMVVNKVFDSYYKQIGFPIVTFDELKKLI</sequence>
<name>A0A2U3LQQ3_9FIRM</name>
<evidence type="ECO:0000313" key="1">
    <source>
        <dbReference type="EMBL" id="SPF54267.1"/>
    </source>
</evidence>
<proteinExistence type="predicted"/>